<evidence type="ECO:0000313" key="2">
    <source>
        <dbReference type="EMBL" id="NVK76613.1"/>
    </source>
</evidence>
<reference evidence="2 3" key="1">
    <citation type="submission" date="2020-04" db="EMBL/GenBank/DDBJ databases">
        <title>Draft Genome Sequence of Streptomyces morookaense DSM 40503, an 8-azaguanine-producing strain.</title>
        <authorList>
            <person name="Qi J."/>
            <person name="Gao J.-M."/>
        </authorList>
    </citation>
    <scope>NUCLEOTIDE SEQUENCE [LARGE SCALE GENOMIC DNA]</scope>
    <source>
        <strain evidence="2 3">DSM 40503</strain>
    </source>
</reference>
<dbReference type="AlphaFoldDB" id="A0A7Y7B062"/>
<comment type="caution">
    <text evidence="2">The sequence shown here is derived from an EMBL/GenBank/DDBJ whole genome shotgun (WGS) entry which is preliminary data.</text>
</comment>
<organism evidence="2 3">
    <name type="scientific">Streptomyces morookaense</name>
    <name type="common">Streptoverticillium morookaense</name>
    <dbReference type="NCBI Taxonomy" id="1970"/>
    <lineage>
        <taxon>Bacteria</taxon>
        <taxon>Bacillati</taxon>
        <taxon>Actinomycetota</taxon>
        <taxon>Actinomycetes</taxon>
        <taxon>Kitasatosporales</taxon>
        <taxon>Streptomycetaceae</taxon>
        <taxon>Streptomyces</taxon>
    </lineage>
</organism>
<proteinExistence type="predicted"/>
<keyword evidence="3" id="KW-1185">Reference proteome</keyword>
<name>A0A7Y7B062_STRMO</name>
<dbReference type="Proteomes" id="UP000587462">
    <property type="component" value="Unassembled WGS sequence"/>
</dbReference>
<accession>A0A7Y7B062</accession>
<sequence>MVPLPRPVIDAMAERAMRMHHMLWHVSRNEWADLTPAQQQEFRAHGWDPPRPALTGGADSRPELDNGSGEDFLYMHRQMIADVDAILARAADPGYPRVEGWSSIPAPGDTAYPVPPPFDVPGDPDTTRAVEDAKSTASFDRIRRWQAEYTDPSALRGMTLGQLGARIEFTIHNRMHLRWSARLPAYRPDGDPFDVDPRWDAPGYDWLADFYSSHVNPVFWKLHGWVDARIDGWMTANHRTGPVPWSFDPPWTGPMMHADALEETVEGLKRTNLRVRTPFFRSFDLQD</sequence>
<gene>
    <name evidence="2" type="ORF">HG542_02950</name>
</gene>
<dbReference type="InterPro" id="IPR008922">
    <property type="entry name" value="Di-copper_centre_dom_sf"/>
</dbReference>
<dbReference type="RefSeq" id="WP_171078396.1">
    <property type="nucleotide sequence ID" value="NZ_BNBU01000001.1"/>
</dbReference>
<dbReference type="SUPFAM" id="SSF48056">
    <property type="entry name" value="Di-copper centre-containing domain"/>
    <property type="match status" value="1"/>
</dbReference>
<feature type="region of interest" description="Disordered" evidence="1">
    <location>
        <begin position="40"/>
        <end position="69"/>
    </location>
</feature>
<protein>
    <submittedName>
        <fullName evidence="2">Tat pathway signal protein</fullName>
    </submittedName>
</protein>
<evidence type="ECO:0000313" key="3">
    <source>
        <dbReference type="Proteomes" id="UP000587462"/>
    </source>
</evidence>
<evidence type="ECO:0000256" key="1">
    <source>
        <dbReference type="SAM" id="MobiDB-lite"/>
    </source>
</evidence>
<dbReference type="EMBL" id="JABBXF010000004">
    <property type="protein sequence ID" value="NVK76613.1"/>
    <property type="molecule type" value="Genomic_DNA"/>
</dbReference>